<feature type="transmembrane region" description="Helical" evidence="6">
    <location>
        <begin position="308"/>
        <end position="327"/>
    </location>
</feature>
<comment type="caution">
    <text evidence="8">The sequence shown here is derived from an EMBL/GenBank/DDBJ whole genome shotgun (WGS) entry which is preliminary data.</text>
</comment>
<keyword evidence="6" id="KW-0812">Transmembrane</keyword>
<dbReference type="OrthoDB" id="10012075at2759"/>
<evidence type="ECO:0000313" key="8">
    <source>
        <dbReference type="EMBL" id="PIK56229.1"/>
    </source>
</evidence>
<dbReference type="PANTHER" id="PTHR11640">
    <property type="entry name" value="NEPHRIN"/>
    <property type="match status" value="1"/>
</dbReference>
<proteinExistence type="predicted"/>
<dbReference type="SMART" id="SM00409">
    <property type="entry name" value="IG"/>
    <property type="match status" value="2"/>
</dbReference>
<evidence type="ECO:0000256" key="2">
    <source>
        <dbReference type="ARBA" id="ARBA00023136"/>
    </source>
</evidence>
<dbReference type="PANTHER" id="PTHR11640:SF31">
    <property type="entry name" value="IRREGULAR CHIASM C-ROUGHEST PROTEIN-RELATED"/>
    <property type="match status" value="1"/>
</dbReference>
<evidence type="ECO:0000256" key="4">
    <source>
        <dbReference type="ARBA" id="ARBA00023180"/>
    </source>
</evidence>
<dbReference type="STRING" id="307972.A0A2G8L7I1"/>
<evidence type="ECO:0000256" key="6">
    <source>
        <dbReference type="SAM" id="Phobius"/>
    </source>
</evidence>
<dbReference type="GO" id="GO:0050839">
    <property type="term" value="F:cell adhesion molecule binding"/>
    <property type="evidence" value="ECO:0007669"/>
    <property type="project" value="TreeGrafter"/>
</dbReference>
<dbReference type="Pfam" id="PF13927">
    <property type="entry name" value="Ig_3"/>
    <property type="match status" value="1"/>
</dbReference>
<keyword evidence="9" id="KW-1185">Reference proteome</keyword>
<dbReference type="InterPro" id="IPR051275">
    <property type="entry name" value="Cell_adhesion_signaling"/>
</dbReference>
<gene>
    <name evidence="8" type="ORF">BSL78_06867</name>
</gene>
<dbReference type="PROSITE" id="PS50835">
    <property type="entry name" value="IG_LIKE"/>
    <property type="match status" value="2"/>
</dbReference>
<keyword evidence="4" id="KW-0325">Glycoprotein</keyword>
<dbReference type="EMBL" id="MRZV01000183">
    <property type="protein sequence ID" value="PIK56229.1"/>
    <property type="molecule type" value="Genomic_DNA"/>
</dbReference>
<dbReference type="GO" id="GO:0098609">
    <property type="term" value="P:cell-cell adhesion"/>
    <property type="evidence" value="ECO:0007669"/>
    <property type="project" value="TreeGrafter"/>
</dbReference>
<evidence type="ECO:0000313" key="9">
    <source>
        <dbReference type="Proteomes" id="UP000230750"/>
    </source>
</evidence>
<dbReference type="GO" id="GO:0005886">
    <property type="term" value="C:plasma membrane"/>
    <property type="evidence" value="ECO:0007669"/>
    <property type="project" value="TreeGrafter"/>
</dbReference>
<protein>
    <recommendedName>
        <fullName evidence="7">Ig-like domain-containing protein</fullName>
    </recommendedName>
</protein>
<dbReference type="InterPro" id="IPR003598">
    <property type="entry name" value="Ig_sub2"/>
</dbReference>
<accession>A0A2G8L7I1</accession>
<dbReference type="InterPro" id="IPR013783">
    <property type="entry name" value="Ig-like_fold"/>
</dbReference>
<evidence type="ECO:0000256" key="3">
    <source>
        <dbReference type="ARBA" id="ARBA00023157"/>
    </source>
</evidence>
<feature type="domain" description="Ig-like" evidence="7">
    <location>
        <begin position="24"/>
        <end position="94"/>
    </location>
</feature>
<feature type="domain" description="Ig-like" evidence="7">
    <location>
        <begin position="186"/>
        <end position="295"/>
    </location>
</feature>
<keyword evidence="6" id="KW-1133">Transmembrane helix</keyword>
<sequence length="376" mass="42398">MLTQFGTVGRIEVNFDTSGHVPFVTWTLPQSTTIQHNLQVDNVVKTTEDYKSTVAEDGMFAALEIYNVNFLDAGTYTCRMDFSDTGRSSERSIQVLVIDPASIRYAENGLLYLPLHQFANVCCISEGNPRPSVELQWLSTEGDWDILTNVTEYVYHIEPYTYWTFMIHVAVRQPLQVRCFAINEIPPAATTQVLNLVAKYLASVRMLSPSTTVPEGSDIIFECQSDGYPPPDTVLVMIPNMNGSEGAHLPIKAKMSNKSITTWKFELKSLAMNDSGKYQCLANNSAGYMSSKKIKINVTSRVYFSRELLAIVMLAVPALIFLVALLIQILKSRPDRSCIFSSERKRFQKEESNSENDINERQQSTHCYATTDLRYD</sequence>
<feature type="non-terminal residue" evidence="8">
    <location>
        <position position="376"/>
    </location>
</feature>
<dbReference type="Proteomes" id="UP000230750">
    <property type="component" value="Unassembled WGS sequence"/>
</dbReference>
<dbReference type="Gene3D" id="2.60.40.10">
    <property type="entry name" value="Immunoglobulins"/>
    <property type="match status" value="2"/>
</dbReference>
<dbReference type="InterPro" id="IPR003599">
    <property type="entry name" value="Ig_sub"/>
</dbReference>
<dbReference type="SUPFAM" id="SSF48726">
    <property type="entry name" value="Immunoglobulin"/>
    <property type="match status" value="2"/>
</dbReference>
<keyword evidence="3" id="KW-1015">Disulfide bond</keyword>
<keyword evidence="5" id="KW-0393">Immunoglobulin domain</keyword>
<comment type="subcellular location">
    <subcellularLocation>
        <location evidence="1">Membrane</location>
        <topology evidence="1">Single-pass type I membrane protein</topology>
    </subcellularLocation>
</comment>
<dbReference type="SMART" id="SM00408">
    <property type="entry name" value="IGc2"/>
    <property type="match status" value="1"/>
</dbReference>
<dbReference type="AlphaFoldDB" id="A0A2G8L7I1"/>
<reference evidence="8 9" key="1">
    <citation type="journal article" date="2017" name="PLoS Biol.">
        <title>The sea cucumber genome provides insights into morphological evolution and visceral regeneration.</title>
        <authorList>
            <person name="Zhang X."/>
            <person name="Sun L."/>
            <person name="Yuan J."/>
            <person name="Sun Y."/>
            <person name="Gao Y."/>
            <person name="Zhang L."/>
            <person name="Li S."/>
            <person name="Dai H."/>
            <person name="Hamel J.F."/>
            <person name="Liu C."/>
            <person name="Yu Y."/>
            <person name="Liu S."/>
            <person name="Lin W."/>
            <person name="Guo K."/>
            <person name="Jin S."/>
            <person name="Xu P."/>
            <person name="Storey K.B."/>
            <person name="Huan P."/>
            <person name="Zhang T."/>
            <person name="Zhou Y."/>
            <person name="Zhang J."/>
            <person name="Lin C."/>
            <person name="Li X."/>
            <person name="Xing L."/>
            <person name="Huo D."/>
            <person name="Sun M."/>
            <person name="Wang L."/>
            <person name="Mercier A."/>
            <person name="Li F."/>
            <person name="Yang H."/>
            <person name="Xiang J."/>
        </authorList>
    </citation>
    <scope>NUCLEOTIDE SEQUENCE [LARGE SCALE GENOMIC DNA]</scope>
    <source>
        <strain evidence="8">Shaxun</strain>
        <tissue evidence="8">Muscle</tissue>
    </source>
</reference>
<dbReference type="GO" id="GO:0005911">
    <property type="term" value="C:cell-cell junction"/>
    <property type="evidence" value="ECO:0007669"/>
    <property type="project" value="TreeGrafter"/>
</dbReference>
<dbReference type="InterPro" id="IPR007110">
    <property type="entry name" value="Ig-like_dom"/>
</dbReference>
<evidence type="ECO:0000259" key="7">
    <source>
        <dbReference type="PROSITE" id="PS50835"/>
    </source>
</evidence>
<evidence type="ECO:0000256" key="1">
    <source>
        <dbReference type="ARBA" id="ARBA00004479"/>
    </source>
</evidence>
<name>A0A2G8L7I1_STIJA</name>
<evidence type="ECO:0000256" key="5">
    <source>
        <dbReference type="ARBA" id="ARBA00023319"/>
    </source>
</evidence>
<keyword evidence="2 6" id="KW-0472">Membrane</keyword>
<dbReference type="InterPro" id="IPR036179">
    <property type="entry name" value="Ig-like_dom_sf"/>
</dbReference>
<organism evidence="8 9">
    <name type="scientific">Stichopus japonicus</name>
    <name type="common">Sea cucumber</name>
    <dbReference type="NCBI Taxonomy" id="307972"/>
    <lineage>
        <taxon>Eukaryota</taxon>
        <taxon>Metazoa</taxon>
        <taxon>Echinodermata</taxon>
        <taxon>Eleutherozoa</taxon>
        <taxon>Echinozoa</taxon>
        <taxon>Holothuroidea</taxon>
        <taxon>Aspidochirotacea</taxon>
        <taxon>Aspidochirotida</taxon>
        <taxon>Stichopodidae</taxon>
        <taxon>Apostichopus</taxon>
    </lineage>
</organism>